<evidence type="ECO:0000313" key="2">
    <source>
        <dbReference type="EMBL" id="GAA5229159.1"/>
    </source>
</evidence>
<comment type="caution">
    <text evidence="2">The sequence shown here is derived from an EMBL/GenBank/DDBJ whole genome shotgun (WGS) entry which is preliminary data.</text>
</comment>
<sequence>MSINVNEKNYPPTSGPPMGSLSPGTKVFQFRGGAATWFGTQILGVLITVVTLGICYPFAVVLVERWRAQNTYLLGRPLKFTGTGWGIFGLWLKWLLLCVVTLGIYSFWVYPRLTAWKIESTVLS</sequence>
<dbReference type="Pfam" id="PF05987">
    <property type="entry name" value="DUF898"/>
    <property type="match status" value="1"/>
</dbReference>
<dbReference type="Proteomes" id="UP001501257">
    <property type="component" value="Unassembled WGS sequence"/>
</dbReference>
<dbReference type="InterPro" id="IPR010295">
    <property type="entry name" value="DUF898"/>
</dbReference>
<keyword evidence="1" id="KW-1133">Transmembrane helix</keyword>
<keyword evidence="1" id="KW-0472">Membrane</keyword>
<reference evidence="3" key="1">
    <citation type="journal article" date="2019" name="Int. J. Syst. Evol. Microbiol.">
        <title>The Global Catalogue of Microorganisms (GCM) 10K type strain sequencing project: providing services to taxonomists for standard genome sequencing and annotation.</title>
        <authorList>
            <consortium name="The Broad Institute Genomics Platform"/>
            <consortium name="The Broad Institute Genome Sequencing Center for Infectious Disease"/>
            <person name="Wu L."/>
            <person name="Ma J."/>
        </authorList>
    </citation>
    <scope>NUCLEOTIDE SEQUENCE [LARGE SCALE GENOMIC DNA]</scope>
    <source>
        <strain evidence="3">JCM 18952</strain>
    </source>
</reference>
<proteinExistence type="predicted"/>
<dbReference type="RefSeq" id="WP_210100976.1">
    <property type="nucleotide sequence ID" value="NZ_BAABLK010000094.1"/>
</dbReference>
<feature type="transmembrane region" description="Helical" evidence="1">
    <location>
        <begin position="42"/>
        <end position="63"/>
    </location>
</feature>
<evidence type="ECO:0000256" key="1">
    <source>
        <dbReference type="SAM" id="Phobius"/>
    </source>
</evidence>
<feature type="transmembrane region" description="Helical" evidence="1">
    <location>
        <begin position="84"/>
        <end position="108"/>
    </location>
</feature>
<keyword evidence="3" id="KW-1185">Reference proteome</keyword>
<protein>
    <submittedName>
        <fullName evidence="2">Membrane protein</fullName>
    </submittedName>
</protein>
<gene>
    <name evidence="2" type="ORF">GCM10025778_36980</name>
</gene>
<organism evidence="2 3">
    <name type="scientific">Paeniglutamicibacter antarcticus</name>
    <dbReference type="NCBI Taxonomy" id="494023"/>
    <lineage>
        <taxon>Bacteria</taxon>
        <taxon>Bacillati</taxon>
        <taxon>Actinomycetota</taxon>
        <taxon>Actinomycetes</taxon>
        <taxon>Micrococcales</taxon>
        <taxon>Micrococcaceae</taxon>
        <taxon>Paeniglutamicibacter</taxon>
    </lineage>
</organism>
<name>A0ABP9TQY3_9MICC</name>
<keyword evidence="1" id="KW-0812">Transmembrane</keyword>
<evidence type="ECO:0000313" key="3">
    <source>
        <dbReference type="Proteomes" id="UP001501257"/>
    </source>
</evidence>
<dbReference type="EMBL" id="BAABLK010000094">
    <property type="protein sequence ID" value="GAA5229159.1"/>
    <property type="molecule type" value="Genomic_DNA"/>
</dbReference>
<accession>A0ABP9TQY3</accession>